<proteinExistence type="inferred from homology"/>
<evidence type="ECO:0000313" key="4">
    <source>
        <dbReference type="EMBL" id="EAW09092.1"/>
    </source>
</evidence>
<organism evidence="4 5">
    <name type="scientific">Aspergillus clavatus (strain ATCC 1007 / CBS 513.65 / DSM 816 / NCTC 3887 / NRRL 1 / QM 1276 / 107)</name>
    <dbReference type="NCBI Taxonomy" id="344612"/>
    <lineage>
        <taxon>Eukaryota</taxon>
        <taxon>Fungi</taxon>
        <taxon>Dikarya</taxon>
        <taxon>Ascomycota</taxon>
        <taxon>Pezizomycotina</taxon>
        <taxon>Eurotiomycetes</taxon>
        <taxon>Eurotiomycetidae</taxon>
        <taxon>Eurotiales</taxon>
        <taxon>Aspergillaceae</taxon>
        <taxon>Aspergillus</taxon>
        <taxon>Aspergillus subgen. Fumigati</taxon>
    </lineage>
</organism>
<reference evidence="4 5" key="1">
    <citation type="journal article" date="2008" name="PLoS Genet.">
        <title>Genomic islands in the pathogenic filamentous fungus Aspergillus fumigatus.</title>
        <authorList>
            <person name="Fedorova N.D."/>
            <person name="Khaldi N."/>
            <person name="Joardar V.S."/>
            <person name="Maiti R."/>
            <person name="Amedeo P."/>
            <person name="Anderson M.J."/>
            <person name="Crabtree J."/>
            <person name="Silva J.C."/>
            <person name="Badger J.H."/>
            <person name="Albarraq A."/>
            <person name="Angiuoli S."/>
            <person name="Bussey H."/>
            <person name="Bowyer P."/>
            <person name="Cotty P.J."/>
            <person name="Dyer P.S."/>
            <person name="Egan A."/>
            <person name="Galens K."/>
            <person name="Fraser-Liggett C.M."/>
            <person name="Haas B.J."/>
            <person name="Inman J.M."/>
            <person name="Kent R."/>
            <person name="Lemieux S."/>
            <person name="Malavazi I."/>
            <person name="Orvis J."/>
            <person name="Roemer T."/>
            <person name="Ronning C.M."/>
            <person name="Sundaram J.P."/>
            <person name="Sutton G."/>
            <person name="Turner G."/>
            <person name="Venter J.C."/>
            <person name="White O.R."/>
            <person name="Whitty B.R."/>
            <person name="Youngman P."/>
            <person name="Wolfe K.H."/>
            <person name="Goldman G.H."/>
            <person name="Wortman J.R."/>
            <person name="Jiang B."/>
            <person name="Denning D.W."/>
            <person name="Nierman W.C."/>
        </authorList>
    </citation>
    <scope>NUCLEOTIDE SEQUENCE [LARGE SCALE GENOMIC DNA]</scope>
    <source>
        <strain evidence="5">ATCC 1007 / CBS 513.65 / DSM 816 / NCTC 3887 / NRRL 1</strain>
    </source>
</reference>
<dbReference type="eggNOG" id="KOG0256">
    <property type="taxonomic scope" value="Eukaryota"/>
</dbReference>
<dbReference type="HOGENOM" id="CLU_017584_1_2_1"/>
<dbReference type="GO" id="GO:0006520">
    <property type="term" value="P:amino acid metabolic process"/>
    <property type="evidence" value="ECO:0007669"/>
    <property type="project" value="TreeGrafter"/>
</dbReference>
<evidence type="ECO:0000259" key="3">
    <source>
        <dbReference type="Pfam" id="PF00155"/>
    </source>
</evidence>
<dbReference type="VEuPathDB" id="FungiDB:ACLA_078410"/>
<sequence length="422" mass="46399">MSLSTRSNAVLAASSGSIMWEVMANLYDPVTNPTGYYSVGVAENVLMHDELLAHIHDHFRLTSKYLTYNDGASGSKRLKTAMARFLTQHLHPTRPLDPGHLLLTNGVSAAVEHLSWALADAGEGILLGRPYYGTFIADIGLRFGTEVVAVDFQGQDPLGTTCVDAYRRAMTDFTARTGKKVRALLLCHPHNPLGRCYPRSVIIELMRLCQEHRMHFISDEIYALSIWGSTDAGTGFESALSIDTTGIIDADRVHVLWGMSKDFGANGLRLGAIISTNDRVRAGVDSAALYSYVAGPSDHISASVLEDDAFTAAYIHANNEKLAAAYEYTVQLLEQHNIPYMAGTNAGFFIWVDLGTPFLQRHPEAVHVNVSDEVMQRLLKERVFLASGALFGSETPGWFRIVFAHPRDYLAEALRRVVAAIE</sequence>
<keyword evidence="4" id="KW-0808">Transferase</keyword>
<evidence type="ECO:0000256" key="2">
    <source>
        <dbReference type="ARBA" id="ARBA00022898"/>
    </source>
</evidence>
<dbReference type="PANTHER" id="PTHR43795">
    <property type="entry name" value="BIFUNCTIONAL ASPARTATE AMINOTRANSFERASE AND GLUTAMATE/ASPARTATE-PREPHENATE AMINOTRANSFERASE-RELATED"/>
    <property type="match status" value="1"/>
</dbReference>
<dbReference type="GO" id="GO:0030170">
    <property type="term" value="F:pyridoxal phosphate binding"/>
    <property type="evidence" value="ECO:0007669"/>
    <property type="project" value="InterPro"/>
</dbReference>
<dbReference type="Gene3D" id="3.90.1150.10">
    <property type="entry name" value="Aspartate Aminotransferase, domain 1"/>
    <property type="match status" value="1"/>
</dbReference>
<dbReference type="OrthoDB" id="7042322at2759"/>
<keyword evidence="5" id="KW-1185">Reference proteome</keyword>
<dbReference type="AlphaFoldDB" id="A1CLW3"/>
<dbReference type="EMBL" id="DS027057">
    <property type="protein sequence ID" value="EAW09092.1"/>
    <property type="molecule type" value="Genomic_DNA"/>
</dbReference>
<gene>
    <name evidence="4" type="ORF">ACLA_078410</name>
</gene>
<protein>
    <submittedName>
        <fullName evidence="4">Aminotransferase, putative</fullName>
    </submittedName>
</protein>
<dbReference type="InterPro" id="IPR004838">
    <property type="entry name" value="NHTrfase_class1_PyrdxlP-BS"/>
</dbReference>
<dbReference type="InterPro" id="IPR015422">
    <property type="entry name" value="PyrdxlP-dep_Trfase_small"/>
</dbReference>
<keyword evidence="2" id="KW-0663">Pyridoxal phosphate</keyword>
<dbReference type="PRINTS" id="PR00753">
    <property type="entry name" value="ACCSYNTHASE"/>
</dbReference>
<feature type="domain" description="Aminotransferase class I/classII large" evidence="3">
    <location>
        <begin position="73"/>
        <end position="417"/>
    </location>
</feature>
<dbReference type="InterPro" id="IPR015421">
    <property type="entry name" value="PyrdxlP-dep_Trfase_major"/>
</dbReference>
<dbReference type="GO" id="GO:0008483">
    <property type="term" value="F:transaminase activity"/>
    <property type="evidence" value="ECO:0007669"/>
    <property type="project" value="UniProtKB-KW"/>
</dbReference>
<dbReference type="GeneID" id="4702603"/>
<dbReference type="Pfam" id="PF00155">
    <property type="entry name" value="Aminotran_1_2"/>
    <property type="match status" value="1"/>
</dbReference>
<dbReference type="InterPro" id="IPR015424">
    <property type="entry name" value="PyrdxlP-dep_Trfase"/>
</dbReference>
<dbReference type="PROSITE" id="PS00105">
    <property type="entry name" value="AA_TRANSFER_CLASS_1"/>
    <property type="match status" value="1"/>
</dbReference>
<dbReference type="PANTHER" id="PTHR43795:SF63">
    <property type="entry name" value="PUTATIVE (AFU_ORTHOLOGUE AFUA_4G00630)-RELATED"/>
    <property type="match status" value="1"/>
</dbReference>
<dbReference type="STRING" id="344612.A1CLW3"/>
<evidence type="ECO:0000256" key="1">
    <source>
        <dbReference type="ARBA" id="ARBA00007441"/>
    </source>
</evidence>
<dbReference type="KEGG" id="act:ACLA_078410"/>
<dbReference type="InterPro" id="IPR050478">
    <property type="entry name" value="Ethylene_sulfur-biosynth"/>
</dbReference>
<keyword evidence="4" id="KW-0032">Aminotransferase</keyword>
<name>A1CLW3_ASPCL</name>
<dbReference type="CDD" id="cd00609">
    <property type="entry name" value="AAT_like"/>
    <property type="match status" value="1"/>
</dbReference>
<dbReference type="SUPFAM" id="SSF53383">
    <property type="entry name" value="PLP-dependent transferases"/>
    <property type="match status" value="1"/>
</dbReference>
<comment type="similarity">
    <text evidence="1">Belongs to the class-I pyridoxal-phosphate-dependent aminotransferase family.</text>
</comment>
<accession>A1CLW3</accession>
<dbReference type="InterPro" id="IPR004839">
    <property type="entry name" value="Aminotransferase_I/II_large"/>
</dbReference>
<evidence type="ECO:0000313" key="5">
    <source>
        <dbReference type="Proteomes" id="UP000006701"/>
    </source>
</evidence>
<dbReference type="Gene3D" id="3.40.640.10">
    <property type="entry name" value="Type I PLP-dependent aspartate aminotransferase-like (Major domain)"/>
    <property type="match status" value="1"/>
</dbReference>
<dbReference type="Proteomes" id="UP000006701">
    <property type="component" value="Unassembled WGS sequence"/>
</dbReference>
<dbReference type="RefSeq" id="XP_001270518.1">
    <property type="nucleotide sequence ID" value="XM_001270517.1"/>
</dbReference>
<dbReference type="OMA" id="LMDRWNK"/>